<dbReference type="PRINTS" id="PR00085">
    <property type="entry name" value="THFDHDRGNASE"/>
</dbReference>
<dbReference type="Proteomes" id="UP000176303">
    <property type="component" value="Unassembled WGS sequence"/>
</dbReference>
<comment type="function">
    <text evidence="11">Catalyzes the oxidation of 5,10-methylenetetrahydrofolate to 5,10-methenyltetrahydrofolate and then the hydrolysis of 5,10-methenyltetrahydrofolate to 10-formyltetrahydrofolate.</text>
</comment>
<feature type="binding site" evidence="11">
    <location>
        <position position="228"/>
    </location>
    <ligand>
        <name>NADP(+)</name>
        <dbReference type="ChEBI" id="CHEBI:58349"/>
    </ligand>
</feature>
<comment type="caution">
    <text evidence="11">Lacks conserved residue(s) required for the propagation of feature annotation.</text>
</comment>
<dbReference type="GO" id="GO:0009086">
    <property type="term" value="P:methionine biosynthetic process"/>
    <property type="evidence" value="ECO:0007669"/>
    <property type="project" value="UniProtKB-KW"/>
</dbReference>
<evidence type="ECO:0000259" key="12">
    <source>
        <dbReference type="Pfam" id="PF00763"/>
    </source>
</evidence>
<feature type="domain" description="Tetrahydrofolate dehydrogenase/cyclohydrolase catalytic" evidence="12">
    <location>
        <begin position="4"/>
        <end position="115"/>
    </location>
</feature>
<keyword evidence="10 11" id="KW-0511">Multifunctional enzyme</keyword>
<evidence type="ECO:0000256" key="2">
    <source>
        <dbReference type="ARBA" id="ARBA00011738"/>
    </source>
</evidence>
<evidence type="ECO:0000256" key="6">
    <source>
        <dbReference type="ARBA" id="ARBA00022857"/>
    </source>
</evidence>
<dbReference type="AlphaFoldDB" id="A0A1F7U2Y9"/>
<dbReference type="InterPro" id="IPR046346">
    <property type="entry name" value="Aminoacid_DH-like_N_sf"/>
</dbReference>
<dbReference type="Gene3D" id="3.40.50.720">
    <property type="entry name" value="NAD(P)-binding Rossmann-like Domain"/>
    <property type="match status" value="1"/>
</dbReference>
<evidence type="ECO:0000256" key="9">
    <source>
        <dbReference type="ARBA" id="ARBA00023167"/>
    </source>
</evidence>
<evidence type="ECO:0000256" key="4">
    <source>
        <dbReference type="ARBA" id="ARBA00022755"/>
    </source>
</evidence>
<dbReference type="Pfam" id="PF02882">
    <property type="entry name" value="THF_DHG_CYH_C"/>
    <property type="match status" value="1"/>
</dbReference>
<keyword evidence="8 11" id="KW-0368">Histidine biosynthesis</keyword>
<organism evidence="14 15">
    <name type="scientific">Candidatus Uhrbacteria bacterium RIFCSPHIGHO2_02_FULL_57_19</name>
    <dbReference type="NCBI Taxonomy" id="1802391"/>
    <lineage>
        <taxon>Bacteria</taxon>
        <taxon>Candidatus Uhriibacteriota</taxon>
    </lineage>
</organism>
<keyword evidence="5 11" id="KW-0378">Hydrolase</keyword>
<dbReference type="STRING" id="1802391.A3D72_03835"/>
<evidence type="ECO:0000256" key="8">
    <source>
        <dbReference type="ARBA" id="ARBA00023102"/>
    </source>
</evidence>
<sequence>MFSIDGRSIAAGIRAQIKHDIARLGITPGLGVILAGADPASHLYVGLKEKACSEVGIKFEKALFFATEPEEKILEKIREFNGRPDIHGILIQLPLPRGYDEDRVIAEMNPAKDADGFHPANLELIKQKNPNVIPGVSLGIMRLIESTGTDLAGKKAALIVNSEIFALPLTYLLEKKGTMVETFLAPRFPADVRRGTLETDIVVVAVGRAGFIRADMVKDGAIIVDVGTNRVEGKLAGDADFDSFRGRDIRITPVPGGVGPMTVAMLLHNVLELAKRAEGEQSFVH</sequence>
<name>A0A1F7U2Y9_9BACT</name>
<comment type="pathway">
    <text evidence="1 11">One-carbon metabolism; tetrahydrofolate interconversion.</text>
</comment>
<proteinExistence type="inferred from homology"/>
<dbReference type="EC" id="1.5.1.5" evidence="11"/>
<dbReference type="GO" id="GO:0006164">
    <property type="term" value="P:purine nucleotide biosynthetic process"/>
    <property type="evidence" value="ECO:0007669"/>
    <property type="project" value="UniProtKB-KW"/>
</dbReference>
<evidence type="ECO:0000256" key="1">
    <source>
        <dbReference type="ARBA" id="ARBA00004777"/>
    </source>
</evidence>
<comment type="similarity">
    <text evidence="11">Belongs to the tetrahydrofolate dehydrogenase/cyclohydrolase family.</text>
</comment>
<dbReference type="EC" id="3.5.4.9" evidence="11"/>
<dbReference type="Pfam" id="PF00763">
    <property type="entry name" value="THF_DHG_CYH"/>
    <property type="match status" value="1"/>
</dbReference>
<dbReference type="HAMAP" id="MF_01576">
    <property type="entry name" value="THF_DHG_CYH"/>
    <property type="match status" value="1"/>
</dbReference>
<comment type="subunit">
    <text evidence="2 11">Homodimer.</text>
</comment>
<evidence type="ECO:0000256" key="3">
    <source>
        <dbReference type="ARBA" id="ARBA00022563"/>
    </source>
</evidence>
<dbReference type="GO" id="GO:0004488">
    <property type="term" value="F:methylenetetrahydrofolate dehydrogenase (NADP+) activity"/>
    <property type="evidence" value="ECO:0007669"/>
    <property type="project" value="UniProtKB-UniRule"/>
</dbReference>
<comment type="catalytic activity">
    <reaction evidence="11">
        <text>(6R)-5,10-methylene-5,6,7,8-tetrahydrofolate + NADP(+) = (6R)-5,10-methenyltetrahydrofolate + NADPH</text>
        <dbReference type="Rhea" id="RHEA:22812"/>
        <dbReference type="ChEBI" id="CHEBI:15636"/>
        <dbReference type="ChEBI" id="CHEBI:57455"/>
        <dbReference type="ChEBI" id="CHEBI:57783"/>
        <dbReference type="ChEBI" id="CHEBI:58349"/>
        <dbReference type="EC" id="1.5.1.5"/>
    </reaction>
</comment>
<dbReference type="EMBL" id="MGDZ01000056">
    <property type="protein sequence ID" value="OGL72639.1"/>
    <property type="molecule type" value="Genomic_DNA"/>
</dbReference>
<dbReference type="PROSITE" id="PS00767">
    <property type="entry name" value="THF_DHG_CYH_2"/>
    <property type="match status" value="1"/>
</dbReference>
<evidence type="ECO:0000259" key="13">
    <source>
        <dbReference type="Pfam" id="PF02882"/>
    </source>
</evidence>
<evidence type="ECO:0000256" key="5">
    <source>
        <dbReference type="ARBA" id="ARBA00022801"/>
    </source>
</evidence>
<evidence type="ECO:0000313" key="14">
    <source>
        <dbReference type="EMBL" id="OGL72639.1"/>
    </source>
</evidence>
<comment type="caution">
    <text evidence="14">The sequence shown here is derived from an EMBL/GenBank/DDBJ whole genome shotgun (WGS) entry which is preliminary data.</text>
</comment>
<dbReference type="PANTHER" id="PTHR48099:SF5">
    <property type="entry name" value="C-1-TETRAHYDROFOLATE SYNTHASE, CYTOPLASMIC"/>
    <property type="match status" value="1"/>
</dbReference>
<evidence type="ECO:0000313" key="15">
    <source>
        <dbReference type="Proteomes" id="UP000176303"/>
    </source>
</evidence>
<dbReference type="SUPFAM" id="SSF51735">
    <property type="entry name" value="NAD(P)-binding Rossmann-fold domains"/>
    <property type="match status" value="1"/>
</dbReference>
<keyword evidence="11" id="KW-0028">Amino-acid biosynthesis</keyword>
<dbReference type="UniPathway" id="UPA00193"/>
<dbReference type="PANTHER" id="PTHR48099">
    <property type="entry name" value="C-1-TETRAHYDROFOLATE SYNTHASE, CYTOPLASMIC-RELATED"/>
    <property type="match status" value="1"/>
</dbReference>
<dbReference type="InterPro" id="IPR020630">
    <property type="entry name" value="THF_DH/CycHdrlase_cat_dom"/>
</dbReference>
<dbReference type="GO" id="GO:0004477">
    <property type="term" value="F:methenyltetrahydrofolate cyclohydrolase activity"/>
    <property type="evidence" value="ECO:0007669"/>
    <property type="project" value="UniProtKB-UniRule"/>
</dbReference>
<feature type="domain" description="Tetrahydrofolate dehydrogenase/cyclohydrolase NAD(P)-binding" evidence="13">
    <location>
        <begin position="136"/>
        <end position="277"/>
    </location>
</feature>
<keyword evidence="3 11" id="KW-0554">One-carbon metabolism</keyword>
<dbReference type="InterPro" id="IPR036291">
    <property type="entry name" value="NAD(P)-bd_dom_sf"/>
</dbReference>
<protein>
    <recommendedName>
        <fullName evidence="11">Bifunctional protein FolD</fullName>
    </recommendedName>
    <domain>
        <recommendedName>
            <fullName evidence="11">Methylenetetrahydrofolate dehydrogenase</fullName>
            <ecNumber evidence="11">1.5.1.5</ecNumber>
        </recommendedName>
    </domain>
    <domain>
        <recommendedName>
            <fullName evidence="11">Methenyltetrahydrofolate cyclohydrolase</fullName>
            <ecNumber evidence="11">3.5.4.9</ecNumber>
        </recommendedName>
    </domain>
</protein>
<dbReference type="FunFam" id="3.40.50.10860:FF:000005">
    <property type="entry name" value="C-1-tetrahydrofolate synthase, cytoplasmic, putative"/>
    <property type="match status" value="1"/>
</dbReference>
<dbReference type="GO" id="GO:0005829">
    <property type="term" value="C:cytosol"/>
    <property type="evidence" value="ECO:0007669"/>
    <property type="project" value="TreeGrafter"/>
</dbReference>
<evidence type="ECO:0000256" key="7">
    <source>
        <dbReference type="ARBA" id="ARBA00023002"/>
    </source>
</evidence>
<dbReference type="SUPFAM" id="SSF53223">
    <property type="entry name" value="Aminoacid dehydrogenase-like, N-terminal domain"/>
    <property type="match status" value="1"/>
</dbReference>
<dbReference type="GO" id="GO:0000105">
    <property type="term" value="P:L-histidine biosynthetic process"/>
    <property type="evidence" value="ECO:0007669"/>
    <property type="project" value="UniProtKB-KW"/>
</dbReference>
<dbReference type="InterPro" id="IPR020867">
    <property type="entry name" value="THF_DH/CycHdrlase_CS"/>
</dbReference>
<dbReference type="Gene3D" id="3.40.50.10860">
    <property type="entry name" value="Leucine Dehydrogenase, chain A, domain 1"/>
    <property type="match status" value="1"/>
</dbReference>
<comment type="catalytic activity">
    <reaction evidence="11">
        <text>(6R)-5,10-methenyltetrahydrofolate + H2O = (6R)-10-formyltetrahydrofolate + H(+)</text>
        <dbReference type="Rhea" id="RHEA:23700"/>
        <dbReference type="ChEBI" id="CHEBI:15377"/>
        <dbReference type="ChEBI" id="CHEBI:15378"/>
        <dbReference type="ChEBI" id="CHEBI:57455"/>
        <dbReference type="ChEBI" id="CHEBI:195366"/>
        <dbReference type="EC" id="3.5.4.9"/>
    </reaction>
</comment>
<evidence type="ECO:0000256" key="10">
    <source>
        <dbReference type="ARBA" id="ARBA00023268"/>
    </source>
</evidence>
<dbReference type="GO" id="GO:0035999">
    <property type="term" value="P:tetrahydrofolate interconversion"/>
    <property type="evidence" value="ECO:0007669"/>
    <property type="project" value="UniProtKB-UniRule"/>
</dbReference>
<dbReference type="InterPro" id="IPR000672">
    <property type="entry name" value="THF_DH/CycHdrlase"/>
</dbReference>
<keyword evidence="6 11" id="KW-0521">NADP</keyword>
<keyword evidence="4 11" id="KW-0658">Purine biosynthesis</keyword>
<reference evidence="14 15" key="1">
    <citation type="journal article" date="2016" name="Nat. Commun.">
        <title>Thousands of microbial genomes shed light on interconnected biogeochemical processes in an aquifer system.</title>
        <authorList>
            <person name="Anantharaman K."/>
            <person name="Brown C.T."/>
            <person name="Hug L.A."/>
            <person name="Sharon I."/>
            <person name="Castelle C.J."/>
            <person name="Probst A.J."/>
            <person name="Thomas B.C."/>
            <person name="Singh A."/>
            <person name="Wilkins M.J."/>
            <person name="Karaoz U."/>
            <person name="Brodie E.L."/>
            <person name="Williams K.H."/>
            <person name="Hubbard S.S."/>
            <person name="Banfield J.F."/>
        </authorList>
    </citation>
    <scope>NUCLEOTIDE SEQUENCE [LARGE SCALE GENOMIC DNA]</scope>
</reference>
<accession>A0A1F7U2Y9</accession>
<keyword evidence="9 11" id="KW-0486">Methionine biosynthesis</keyword>
<keyword evidence="7 11" id="KW-0560">Oxidoreductase</keyword>
<dbReference type="CDD" id="cd01080">
    <property type="entry name" value="NAD_bind_m-THF_DH_Cyclohyd"/>
    <property type="match status" value="1"/>
</dbReference>
<dbReference type="InterPro" id="IPR020631">
    <property type="entry name" value="THF_DH/CycHdrlase_NAD-bd_dom"/>
</dbReference>
<evidence type="ECO:0000256" key="11">
    <source>
        <dbReference type="HAMAP-Rule" id="MF_01576"/>
    </source>
</evidence>
<gene>
    <name evidence="11" type="primary">folD</name>
    <name evidence="14" type="ORF">A3D72_03835</name>
</gene>